<dbReference type="EMBL" id="MU275839">
    <property type="protein sequence ID" value="KAI0053595.1"/>
    <property type="molecule type" value="Genomic_DNA"/>
</dbReference>
<reference evidence="1" key="1">
    <citation type="submission" date="2021-02" db="EMBL/GenBank/DDBJ databases">
        <authorList>
            <consortium name="DOE Joint Genome Institute"/>
            <person name="Ahrendt S."/>
            <person name="Looney B.P."/>
            <person name="Miyauchi S."/>
            <person name="Morin E."/>
            <person name="Drula E."/>
            <person name="Courty P.E."/>
            <person name="Chicoki N."/>
            <person name="Fauchery L."/>
            <person name="Kohler A."/>
            <person name="Kuo A."/>
            <person name="Labutti K."/>
            <person name="Pangilinan J."/>
            <person name="Lipzen A."/>
            <person name="Riley R."/>
            <person name="Andreopoulos W."/>
            <person name="He G."/>
            <person name="Johnson J."/>
            <person name="Barry K.W."/>
            <person name="Grigoriev I.V."/>
            <person name="Nagy L."/>
            <person name="Hibbett D."/>
            <person name="Henrissat B."/>
            <person name="Matheny P.B."/>
            <person name="Labbe J."/>
            <person name="Martin F."/>
        </authorList>
    </citation>
    <scope>NUCLEOTIDE SEQUENCE</scope>
    <source>
        <strain evidence="1">FP105234-sp</strain>
    </source>
</reference>
<gene>
    <name evidence="1" type="ORF">FA95DRAFT_1552084</name>
</gene>
<evidence type="ECO:0000313" key="1">
    <source>
        <dbReference type="EMBL" id="KAI0053595.1"/>
    </source>
</evidence>
<comment type="caution">
    <text evidence="1">The sequence shown here is derived from an EMBL/GenBank/DDBJ whole genome shotgun (WGS) entry which is preliminary data.</text>
</comment>
<feature type="non-terminal residue" evidence="1">
    <location>
        <position position="440"/>
    </location>
</feature>
<name>A0ACB8SCG9_9AGAM</name>
<organism evidence="1 2">
    <name type="scientific">Auriscalpium vulgare</name>
    <dbReference type="NCBI Taxonomy" id="40419"/>
    <lineage>
        <taxon>Eukaryota</taxon>
        <taxon>Fungi</taxon>
        <taxon>Dikarya</taxon>
        <taxon>Basidiomycota</taxon>
        <taxon>Agaricomycotina</taxon>
        <taxon>Agaricomycetes</taxon>
        <taxon>Russulales</taxon>
        <taxon>Auriscalpiaceae</taxon>
        <taxon>Auriscalpium</taxon>
    </lineage>
</organism>
<dbReference type="Proteomes" id="UP000814033">
    <property type="component" value="Unassembled WGS sequence"/>
</dbReference>
<proteinExistence type="predicted"/>
<keyword evidence="2" id="KW-1185">Reference proteome</keyword>
<sequence>MCFYRALRVYPTPVELIIIYQTTVPEPVFKIVMEMTQLDVKERVEGYYDHFPEKSMNVSVKPIDVPTSDGKVLRRRALVVNKDFSAGEVIYKEQPVIAALDADLEGKGTHCSHCLRQINKGMAIRPDSDLLNSVYCSKECQVNSKAQSQNLLFGSEPAVPPELRSEASGGSEIAHKAAQEKFLEFIKTDPKLAPLLVARFVARNVSAELAKLTPRSAGSPKQHDGLEYTLFDHVERLRYLEIEAANEGWAPLQAVLETAMPGLSEFLTDERFATLLGKMAYNAFGVTFGGGRDDKPLSIERPEDIERTRTPYGTSKQVGAGLYTVSSYTGHSCEPSARPSFSGGTAELHLIANRDLKAGDELTVAFVDVSKHDDESVVEGRRRRRMELARGWRFACTCARCEAEAPSEGDSTPVQKDESKVEDSVKHLEERESQAQAAQI</sequence>
<reference evidence="1" key="2">
    <citation type="journal article" date="2022" name="New Phytol.">
        <title>Evolutionary transition to the ectomycorrhizal habit in the genomes of a hyperdiverse lineage of mushroom-forming fungi.</title>
        <authorList>
            <person name="Looney B."/>
            <person name="Miyauchi S."/>
            <person name="Morin E."/>
            <person name="Drula E."/>
            <person name="Courty P.E."/>
            <person name="Kohler A."/>
            <person name="Kuo A."/>
            <person name="LaButti K."/>
            <person name="Pangilinan J."/>
            <person name="Lipzen A."/>
            <person name="Riley R."/>
            <person name="Andreopoulos W."/>
            <person name="He G."/>
            <person name="Johnson J."/>
            <person name="Nolan M."/>
            <person name="Tritt A."/>
            <person name="Barry K.W."/>
            <person name="Grigoriev I.V."/>
            <person name="Nagy L.G."/>
            <person name="Hibbett D."/>
            <person name="Henrissat B."/>
            <person name="Matheny P.B."/>
            <person name="Labbe J."/>
            <person name="Martin F.M."/>
        </authorList>
    </citation>
    <scope>NUCLEOTIDE SEQUENCE</scope>
    <source>
        <strain evidence="1">FP105234-sp</strain>
    </source>
</reference>
<accession>A0ACB8SCG9</accession>
<evidence type="ECO:0000313" key="2">
    <source>
        <dbReference type="Proteomes" id="UP000814033"/>
    </source>
</evidence>
<protein>
    <submittedName>
        <fullName evidence="1">Uncharacterized protein</fullName>
    </submittedName>
</protein>